<protein>
    <submittedName>
        <fullName evidence="7">TetR family transcriptional regulator</fullName>
    </submittedName>
</protein>
<comment type="caution">
    <text evidence="7">The sequence shown here is derived from an EMBL/GenBank/DDBJ whole genome shotgun (WGS) entry which is preliminary data.</text>
</comment>
<dbReference type="RefSeq" id="WP_246126714.1">
    <property type="nucleotide sequence ID" value="NZ_BIFH01000018.1"/>
</dbReference>
<evidence type="ECO:0000256" key="3">
    <source>
        <dbReference type="ARBA" id="ARBA00023163"/>
    </source>
</evidence>
<dbReference type="Pfam" id="PF16859">
    <property type="entry name" value="TetR_C_11"/>
    <property type="match status" value="1"/>
</dbReference>
<dbReference type="PANTHER" id="PTHR30055:SF225">
    <property type="entry name" value="TRANSCRIPTIONAL REGULATORY PROTEIN-RELATED"/>
    <property type="match status" value="1"/>
</dbReference>
<evidence type="ECO:0000313" key="7">
    <source>
        <dbReference type="EMBL" id="GCD95768.1"/>
    </source>
</evidence>
<dbReference type="GO" id="GO:0003700">
    <property type="term" value="F:DNA-binding transcription factor activity"/>
    <property type="evidence" value="ECO:0007669"/>
    <property type="project" value="TreeGrafter"/>
</dbReference>
<dbReference type="EMBL" id="BIFH01000018">
    <property type="protein sequence ID" value="GCD95768.1"/>
    <property type="molecule type" value="Genomic_DNA"/>
</dbReference>
<evidence type="ECO:0000256" key="1">
    <source>
        <dbReference type="ARBA" id="ARBA00023015"/>
    </source>
</evidence>
<evidence type="ECO:0000256" key="5">
    <source>
        <dbReference type="SAM" id="MobiDB-lite"/>
    </source>
</evidence>
<keyword evidence="8" id="KW-1185">Reference proteome</keyword>
<dbReference type="PROSITE" id="PS50977">
    <property type="entry name" value="HTH_TETR_2"/>
    <property type="match status" value="1"/>
</dbReference>
<gene>
    <name evidence="7" type="ORF">EHYA_03451</name>
</gene>
<proteinExistence type="predicted"/>
<dbReference type="InterPro" id="IPR036271">
    <property type="entry name" value="Tet_transcr_reg_TetR-rel_C_sf"/>
</dbReference>
<accession>A0A401YME9</accession>
<evidence type="ECO:0000256" key="4">
    <source>
        <dbReference type="PROSITE-ProRule" id="PRU00335"/>
    </source>
</evidence>
<dbReference type="Proteomes" id="UP000286931">
    <property type="component" value="Unassembled WGS sequence"/>
</dbReference>
<keyword evidence="3" id="KW-0804">Transcription</keyword>
<dbReference type="InterPro" id="IPR011075">
    <property type="entry name" value="TetR_C"/>
</dbReference>
<dbReference type="InterPro" id="IPR001647">
    <property type="entry name" value="HTH_TetR"/>
</dbReference>
<dbReference type="Gene3D" id="1.10.10.60">
    <property type="entry name" value="Homeodomain-like"/>
    <property type="match status" value="1"/>
</dbReference>
<feature type="DNA-binding region" description="H-T-H motif" evidence="4">
    <location>
        <begin position="49"/>
        <end position="68"/>
    </location>
</feature>
<keyword evidence="2 4" id="KW-0238">DNA-binding</keyword>
<dbReference type="GO" id="GO:0000976">
    <property type="term" value="F:transcription cis-regulatory region binding"/>
    <property type="evidence" value="ECO:0007669"/>
    <property type="project" value="TreeGrafter"/>
</dbReference>
<keyword evidence="1" id="KW-0805">Transcription regulation</keyword>
<dbReference type="SUPFAM" id="SSF46689">
    <property type="entry name" value="Homeodomain-like"/>
    <property type="match status" value="1"/>
</dbReference>
<sequence>MASAPDRPGIPEPPGRDATPVRRRGRALEQAIFQAVFDQLLEVGYAGLTMDGVATAAGTGKAPLYRRWSDKKALLSDALRDRLPDADDVEIVGDLRRDLLAVLRFMFSACTVTGDPALQLAKAEADPTHDVVRARISAPARRMMLDVLRAGEARGEVRPGAATPLIARVGIAVVVYQNLTGRDGLDDAFIEQVVDEVLLPLVRDPDRAAPGGGGERPDR</sequence>
<reference evidence="7 8" key="1">
    <citation type="submission" date="2018-12" db="EMBL/GenBank/DDBJ databases">
        <title>Draft genome sequence of Embleya hyalina NBRC 13850T.</title>
        <authorList>
            <person name="Komaki H."/>
            <person name="Hosoyama A."/>
            <person name="Kimura A."/>
            <person name="Ichikawa N."/>
            <person name="Tamura T."/>
        </authorList>
    </citation>
    <scope>NUCLEOTIDE SEQUENCE [LARGE SCALE GENOMIC DNA]</scope>
    <source>
        <strain evidence="7 8">NBRC 13850</strain>
    </source>
</reference>
<evidence type="ECO:0000313" key="8">
    <source>
        <dbReference type="Proteomes" id="UP000286931"/>
    </source>
</evidence>
<feature type="domain" description="HTH tetR-type" evidence="6">
    <location>
        <begin position="26"/>
        <end position="86"/>
    </location>
</feature>
<dbReference type="InterPro" id="IPR009057">
    <property type="entry name" value="Homeodomain-like_sf"/>
</dbReference>
<dbReference type="Gene3D" id="1.10.357.10">
    <property type="entry name" value="Tetracycline Repressor, domain 2"/>
    <property type="match status" value="1"/>
</dbReference>
<dbReference type="SUPFAM" id="SSF48498">
    <property type="entry name" value="Tetracyclin repressor-like, C-terminal domain"/>
    <property type="match status" value="1"/>
</dbReference>
<organism evidence="7 8">
    <name type="scientific">Embleya hyalina</name>
    <dbReference type="NCBI Taxonomy" id="516124"/>
    <lineage>
        <taxon>Bacteria</taxon>
        <taxon>Bacillati</taxon>
        <taxon>Actinomycetota</taxon>
        <taxon>Actinomycetes</taxon>
        <taxon>Kitasatosporales</taxon>
        <taxon>Streptomycetaceae</taxon>
        <taxon>Embleya</taxon>
    </lineage>
</organism>
<dbReference type="PANTHER" id="PTHR30055">
    <property type="entry name" value="HTH-TYPE TRANSCRIPTIONAL REGULATOR RUTR"/>
    <property type="match status" value="1"/>
</dbReference>
<dbReference type="InterPro" id="IPR050109">
    <property type="entry name" value="HTH-type_TetR-like_transc_reg"/>
</dbReference>
<dbReference type="Pfam" id="PF00440">
    <property type="entry name" value="TetR_N"/>
    <property type="match status" value="1"/>
</dbReference>
<evidence type="ECO:0000259" key="6">
    <source>
        <dbReference type="PROSITE" id="PS50977"/>
    </source>
</evidence>
<feature type="region of interest" description="Disordered" evidence="5">
    <location>
        <begin position="1"/>
        <end position="23"/>
    </location>
</feature>
<dbReference type="AlphaFoldDB" id="A0A401YME9"/>
<evidence type="ECO:0000256" key="2">
    <source>
        <dbReference type="ARBA" id="ARBA00023125"/>
    </source>
</evidence>
<name>A0A401YME9_9ACTN</name>